<reference evidence="1" key="1">
    <citation type="submission" date="2022-09" db="EMBL/GenBank/DDBJ databases">
        <title>Aureispira anguillicida sp. nov., isolated from Leptocephalus of Japanese eel Anguilla japonica.</title>
        <authorList>
            <person name="Yuasa K."/>
            <person name="Mekata T."/>
            <person name="Ikunari K."/>
        </authorList>
    </citation>
    <scope>NUCLEOTIDE SEQUENCE</scope>
    <source>
        <strain evidence="1">EL160426</strain>
    </source>
</reference>
<dbReference type="KEGG" id="aup:AsAng_0031330"/>
<gene>
    <name evidence="1" type="ORF">AsAng_0031330</name>
</gene>
<keyword evidence="2" id="KW-1185">Reference proteome</keyword>
<organism evidence="1 2">
    <name type="scientific">Aureispira anguillae</name>
    <dbReference type="NCBI Taxonomy" id="2864201"/>
    <lineage>
        <taxon>Bacteria</taxon>
        <taxon>Pseudomonadati</taxon>
        <taxon>Bacteroidota</taxon>
        <taxon>Saprospiria</taxon>
        <taxon>Saprospirales</taxon>
        <taxon>Saprospiraceae</taxon>
        <taxon>Aureispira</taxon>
    </lineage>
</organism>
<accession>A0A915YG42</accession>
<protein>
    <submittedName>
        <fullName evidence="1">Uncharacterized protein</fullName>
    </submittedName>
</protein>
<sequence>MINHLCSDSFYLLIHPNSPFLQELFGWIFNFYLKKVNQLI</sequence>
<dbReference type="AlphaFoldDB" id="A0A915YG42"/>
<evidence type="ECO:0000313" key="2">
    <source>
        <dbReference type="Proteomes" id="UP001060919"/>
    </source>
</evidence>
<dbReference type="EMBL" id="AP026867">
    <property type="protein sequence ID" value="BDS12412.1"/>
    <property type="molecule type" value="Genomic_DNA"/>
</dbReference>
<name>A0A915YG42_9BACT</name>
<evidence type="ECO:0000313" key="1">
    <source>
        <dbReference type="EMBL" id="BDS12412.1"/>
    </source>
</evidence>
<proteinExistence type="predicted"/>
<dbReference type="Proteomes" id="UP001060919">
    <property type="component" value="Chromosome"/>
</dbReference>